<feature type="region of interest" description="Disordered" evidence="1">
    <location>
        <begin position="321"/>
        <end position="359"/>
    </location>
</feature>
<sequence length="359" mass="40337">MADADQTAGPEGVADERSLVFVLGPGRSGTSTMAGALSYSGYRVPEAIKGNETNPSGFFEPRWAVNFHRRLLRATGVRTLDTNPDVLERLQDVLTDAKIRDELHDWLAPRIEKHGRVVIKDPRMVWFRDLWVHAAERSGVDPRFVIMLRHPSEVSSSRSNYYNSREVPAVAGWINVALMTERLTAGSPRALVHYPDLTADWRSQLGRLRDDLDLRLTPPPEERPHPVDDFIDPSLRRMKPGWEDSEVPVLLRDLGDRTFDALRTLAVEGDSDAIAADLEQLRAEYATAHSDALAMVRSTMFRFGDERAAKARRKARAKAKAEATKVARATRAERAAAVPPPSLARRVARRVRSRVQRDR</sequence>
<feature type="compositionally biased region" description="Basic residues" evidence="1">
    <location>
        <begin position="346"/>
        <end position="359"/>
    </location>
</feature>
<dbReference type="AlphaFoldDB" id="A0A7X0RI23"/>
<dbReference type="RefSeq" id="WP_185252600.1">
    <property type="nucleotide sequence ID" value="NZ_JACKXE010000001.1"/>
</dbReference>
<dbReference type="InterPro" id="IPR027417">
    <property type="entry name" value="P-loop_NTPase"/>
</dbReference>
<dbReference type="GO" id="GO:0016740">
    <property type="term" value="F:transferase activity"/>
    <property type="evidence" value="ECO:0007669"/>
    <property type="project" value="UniProtKB-KW"/>
</dbReference>
<evidence type="ECO:0000313" key="3">
    <source>
        <dbReference type="Proteomes" id="UP000523955"/>
    </source>
</evidence>
<evidence type="ECO:0000313" key="2">
    <source>
        <dbReference type="EMBL" id="MBB6627439.1"/>
    </source>
</evidence>
<reference evidence="2 3" key="1">
    <citation type="submission" date="2020-08" db="EMBL/GenBank/DDBJ databases">
        <authorList>
            <person name="Seo M.-J."/>
        </authorList>
    </citation>
    <scope>NUCLEOTIDE SEQUENCE [LARGE SCALE GENOMIC DNA]</scope>
    <source>
        <strain evidence="2 3">KIGAM211</strain>
    </source>
</reference>
<gene>
    <name evidence="2" type="ORF">H5V45_08905</name>
</gene>
<feature type="compositionally biased region" description="Basic and acidic residues" evidence="1">
    <location>
        <begin position="321"/>
        <end position="334"/>
    </location>
</feature>
<keyword evidence="3" id="KW-1185">Reference proteome</keyword>
<protein>
    <submittedName>
        <fullName evidence="2">Sulfotransferase</fullName>
    </submittedName>
</protein>
<proteinExistence type="predicted"/>
<accession>A0A7X0RI23</accession>
<organism evidence="2 3">
    <name type="scientific">Nocardioides luti</name>
    <dbReference type="NCBI Taxonomy" id="2761101"/>
    <lineage>
        <taxon>Bacteria</taxon>
        <taxon>Bacillati</taxon>
        <taxon>Actinomycetota</taxon>
        <taxon>Actinomycetes</taxon>
        <taxon>Propionibacteriales</taxon>
        <taxon>Nocardioidaceae</taxon>
        <taxon>Nocardioides</taxon>
    </lineage>
</organism>
<dbReference type="Proteomes" id="UP000523955">
    <property type="component" value="Unassembled WGS sequence"/>
</dbReference>
<name>A0A7X0RI23_9ACTN</name>
<keyword evidence="2" id="KW-0808">Transferase</keyword>
<evidence type="ECO:0000256" key="1">
    <source>
        <dbReference type="SAM" id="MobiDB-lite"/>
    </source>
</evidence>
<dbReference type="Gene3D" id="3.40.50.300">
    <property type="entry name" value="P-loop containing nucleotide triphosphate hydrolases"/>
    <property type="match status" value="1"/>
</dbReference>
<dbReference type="SUPFAM" id="SSF52540">
    <property type="entry name" value="P-loop containing nucleoside triphosphate hydrolases"/>
    <property type="match status" value="1"/>
</dbReference>
<dbReference type="EMBL" id="JACKXE010000001">
    <property type="protein sequence ID" value="MBB6627439.1"/>
    <property type="molecule type" value="Genomic_DNA"/>
</dbReference>
<comment type="caution">
    <text evidence="2">The sequence shown here is derived from an EMBL/GenBank/DDBJ whole genome shotgun (WGS) entry which is preliminary data.</text>
</comment>
<dbReference type="Pfam" id="PF13469">
    <property type="entry name" value="Sulfotransfer_3"/>
    <property type="match status" value="1"/>
</dbReference>